<proteinExistence type="predicted"/>
<dbReference type="GO" id="GO:0047200">
    <property type="term" value="F:tetrahydrodipicolinate N-acetyltransferase activity"/>
    <property type="evidence" value="ECO:0007669"/>
    <property type="project" value="UniProtKB-EC"/>
</dbReference>
<dbReference type="PANTHER" id="PTHR43300:SF11">
    <property type="entry name" value="ACETYLTRANSFERASE RV3034C-RELATED"/>
    <property type="match status" value="1"/>
</dbReference>
<dbReference type="EMBL" id="CP155571">
    <property type="protein sequence ID" value="XFO74608.1"/>
    <property type="molecule type" value="Genomic_DNA"/>
</dbReference>
<reference evidence="3" key="1">
    <citation type="submission" date="2024-05" db="EMBL/GenBank/DDBJ databases">
        <title>Isolation and characterization of Sporomusa carbonis sp. nov., a carboxydotrophic hydrogenogen in the genus of Sporomusa isolated from a charcoal burning pile.</title>
        <authorList>
            <person name="Boeer T."/>
            <person name="Rosenbaum F."/>
            <person name="Eysell L."/>
            <person name="Mueller V."/>
            <person name="Daniel R."/>
            <person name="Poehlein A."/>
        </authorList>
    </citation>
    <scope>NUCLEOTIDE SEQUENCE [LARGE SCALE GENOMIC DNA]</scope>
    <source>
        <strain evidence="3">DSM 3132</strain>
    </source>
</reference>
<organism evidence="3 4">
    <name type="scientific">Sporomusa acidovorans (strain ATCC 49682 / DSM 3132 / Mol)</name>
    <dbReference type="NCBI Taxonomy" id="1123286"/>
    <lineage>
        <taxon>Bacteria</taxon>
        <taxon>Bacillati</taxon>
        <taxon>Bacillota</taxon>
        <taxon>Negativicutes</taxon>
        <taxon>Selenomonadales</taxon>
        <taxon>Sporomusaceae</taxon>
        <taxon>Sporomusa</taxon>
    </lineage>
</organism>
<dbReference type="InterPro" id="IPR011004">
    <property type="entry name" value="Trimer_LpxA-like_sf"/>
</dbReference>
<dbReference type="Gene3D" id="2.160.10.10">
    <property type="entry name" value="Hexapeptide repeat proteins"/>
    <property type="match status" value="1"/>
</dbReference>
<dbReference type="SUPFAM" id="SSF51161">
    <property type="entry name" value="Trimeric LpxA-like enzymes"/>
    <property type="match status" value="1"/>
</dbReference>
<dbReference type="PROSITE" id="PS00101">
    <property type="entry name" value="HEXAPEP_TRANSFERASES"/>
    <property type="match status" value="1"/>
</dbReference>
<dbReference type="InterPro" id="IPR001451">
    <property type="entry name" value="Hexapep"/>
</dbReference>
<name>A0ABZ3J958_SPOA4</name>
<dbReference type="Pfam" id="PF00132">
    <property type="entry name" value="Hexapep"/>
    <property type="match status" value="1"/>
</dbReference>
<keyword evidence="4" id="KW-1185">Reference proteome</keyword>
<dbReference type="CDD" id="cd03349">
    <property type="entry name" value="LbH_XAT"/>
    <property type="match status" value="1"/>
</dbReference>
<gene>
    <name evidence="3" type="primary">dapH</name>
    <name evidence="3" type="ORF">SPACI_047180</name>
</gene>
<keyword evidence="3" id="KW-0012">Acyltransferase</keyword>
<evidence type="ECO:0000313" key="3">
    <source>
        <dbReference type="EMBL" id="XFO74608.1"/>
    </source>
</evidence>
<evidence type="ECO:0000313" key="4">
    <source>
        <dbReference type="Proteomes" id="UP000216052"/>
    </source>
</evidence>
<dbReference type="Proteomes" id="UP000216052">
    <property type="component" value="Chromosome"/>
</dbReference>
<evidence type="ECO:0000256" key="1">
    <source>
        <dbReference type="ARBA" id="ARBA00022679"/>
    </source>
</evidence>
<accession>A0ABZ3J958</accession>
<sequence>MLSIIKNRIKSYLYIKNDPKNKNMGLNVMYDKYDFSVGKYTYGYQQFFYNEVLLDRIGSFCSIAPKVTIADMNHPTNYITTSPILYYKSRGFIIENNLDLIDHSRNMKVVIGNDVWIGTNVTILPSVKIGNGAIIGAGAVVVKDVPDYAIVVGTPAKVIKYRFEEEKIKILNQSKWWEWPDDEIKNNLGKFINNDDFFDLAKEKSQLVLNQENQYLRY</sequence>
<protein>
    <submittedName>
        <fullName evidence="3">2,3,4,5-tetrahydropyridine-2,6-dicarboxylate N-acetyltransferase</fullName>
        <ecNumber evidence="3">2.3.1.89</ecNumber>
    </submittedName>
</protein>
<dbReference type="RefSeq" id="WP_169716989.1">
    <property type="nucleotide sequence ID" value="NZ_CP155571.1"/>
</dbReference>
<dbReference type="InterPro" id="IPR018357">
    <property type="entry name" value="Hexapep_transf_CS"/>
</dbReference>
<dbReference type="InterPro" id="IPR050179">
    <property type="entry name" value="Trans_hexapeptide_repeat"/>
</dbReference>
<keyword evidence="2" id="KW-0677">Repeat</keyword>
<keyword evidence="1 3" id="KW-0808">Transferase</keyword>
<dbReference type="PANTHER" id="PTHR43300">
    <property type="entry name" value="ACETYLTRANSFERASE"/>
    <property type="match status" value="1"/>
</dbReference>
<dbReference type="EC" id="2.3.1.89" evidence="3"/>
<evidence type="ECO:0000256" key="2">
    <source>
        <dbReference type="ARBA" id="ARBA00022737"/>
    </source>
</evidence>